<dbReference type="SUPFAM" id="SSF53474">
    <property type="entry name" value="alpha/beta-Hydrolases"/>
    <property type="match status" value="1"/>
</dbReference>
<comment type="similarity">
    <text evidence="1 7">Belongs to the AB hydrolase superfamily. Lipase family.</text>
</comment>
<dbReference type="GO" id="GO:0016788">
    <property type="term" value="F:hydrolase activity, acting on ester bonds"/>
    <property type="evidence" value="ECO:0007669"/>
    <property type="project" value="InterPro"/>
</dbReference>
<evidence type="ECO:0000256" key="3">
    <source>
        <dbReference type="ARBA" id="ARBA00022801"/>
    </source>
</evidence>
<gene>
    <name evidence="10" type="ORF">PVAND_007333</name>
</gene>
<dbReference type="InterPro" id="IPR029058">
    <property type="entry name" value="AB_hydrolase_fold"/>
</dbReference>
<evidence type="ECO:0000256" key="5">
    <source>
        <dbReference type="ARBA" id="ARBA00023098"/>
    </source>
</evidence>
<dbReference type="InterPro" id="IPR000073">
    <property type="entry name" value="AB_hydrolase_1"/>
</dbReference>
<dbReference type="Gene3D" id="3.40.50.1820">
    <property type="entry name" value="alpha/beta hydrolase"/>
    <property type="match status" value="1"/>
</dbReference>
<evidence type="ECO:0000256" key="8">
    <source>
        <dbReference type="SAM" id="SignalP"/>
    </source>
</evidence>
<dbReference type="OrthoDB" id="9974421at2759"/>
<dbReference type="EMBL" id="JADBJN010000002">
    <property type="protein sequence ID" value="KAG5677584.1"/>
    <property type="molecule type" value="Genomic_DNA"/>
</dbReference>
<keyword evidence="2 8" id="KW-0732">Signal</keyword>
<dbReference type="Proteomes" id="UP001107558">
    <property type="component" value="Chromosome 2"/>
</dbReference>
<dbReference type="FunFam" id="3.40.50.1820:FF:000057">
    <property type="entry name" value="Lipase"/>
    <property type="match status" value="1"/>
</dbReference>
<keyword evidence="5" id="KW-0443">Lipid metabolism</keyword>
<evidence type="ECO:0000256" key="1">
    <source>
        <dbReference type="ARBA" id="ARBA00010701"/>
    </source>
</evidence>
<name>A0A9J6C6W2_POLVA</name>
<dbReference type="InterPro" id="IPR025483">
    <property type="entry name" value="Lipase_euk"/>
</dbReference>
<keyword evidence="4 7" id="KW-0442">Lipid degradation</keyword>
<evidence type="ECO:0000313" key="11">
    <source>
        <dbReference type="Proteomes" id="UP001107558"/>
    </source>
</evidence>
<evidence type="ECO:0000256" key="6">
    <source>
        <dbReference type="ARBA" id="ARBA00023180"/>
    </source>
</evidence>
<dbReference type="AlphaFoldDB" id="A0A9J6C6W2"/>
<sequence>MKQILTFLIFILLNFKDVQGQPGLLTGKQDDVINLLSLAGFANELHRIETEDGYLLKLHRIFPNKPKNRRGPVLLMHGFLGTSADFIFTGPNIALAYQLLNAGYHVFMGNCRGSKFSMKHKSLDPLSREFWRFSFDEIGLLDLPAIINYVLFLSEKKSLFYVGHNQGATALLVLLSSHPKFNEKIIQAHFLAPIAFMDYPHPILAFNAEDYENSMRVLRKFNFVSMVDFTKTIVDNYCSENIPGGLRLCVRLWEFLFGRNQIETEIDPKLLLDLPAFISPTASVRQFLHFLKIYRTGKFQSYDRDGKGREYKLTNVQIPVYIYHGAEDMIVSRIDVERLKNILAPFIKVYNVIPNLNHYDLLLSKNGKTHLYDDICKAMTNDGLDFFDYVKNIFI</sequence>
<evidence type="ECO:0000256" key="4">
    <source>
        <dbReference type="ARBA" id="ARBA00022963"/>
    </source>
</evidence>
<reference evidence="10" key="1">
    <citation type="submission" date="2021-03" db="EMBL/GenBank/DDBJ databases">
        <title>Chromosome level genome of the anhydrobiotic midge Polypedilum vanderplanki.</title>
        <authorList>
            <person name="Yoshida Y."/>
            <person name="Kikawada T."/>
            <person name="Gusev O."/>
        </authorList>
    </citation>
    <scope>NUCLEOTIDE SEQUENCE</scope>
    <source>
        <strain evidence="10">NIAS01</strain>
        <tissue evidence="10">Whole body or cell culture</tissue>
    </source>
</reference>
<keyword evidence="3 7" id="KW-0378">Hydrolase</keyword>
<dbReference type="PIRSF" id="PIRSF000862">
    <property type="entry name" value="Steryl_ester_lip"/>
    <property type="match status" value="1"/>
</dbReference>
<feature type="chain" id="PRO_5039905448" description="Lipase" evidence="8">
    <location>
        <begin position="21"/>
        <end position="395"/>
    </location>
</feature>
<dbReference type="Pfam" id="PF00561">
    <property type="entry name" value="Abhydrolase_1"/>
    <property type="match status" value="1"/>
</dbReference>
<keyword evidence="11" id="KW-1185">Reference proteome</keyword>
<evidence type="ECO:0000256" key="7">
    <source>
        <dbReference type="PIRNR" id="PIRNR000862"/>
    </source>
</evidence>
<feature type="domain" description="AB hydrolase-1" evidence="9">
    <location>
        <begin position="72"/>
        <end position="359"/>
    </location>
</feature>
<evidence type="ECO:0000259" key="9">
    <source>
        <dbReference type="Pfam" id="PF00561"/>
    </source>
</evidence>
<evidence type="ECO:0000313" key="10">
    <source>
        <dbReference type="EMBL" id="KAG5677584.1"/>
    </source>
</evidence>
<dbReference type="PANTHER" id="PTHR11005">
    <property type="entry name" value="LYSOSOMAL ACID LIPASE-RELATED"/>
    <property type="match status" value="1"/>
</dbReference>
<accession>A0A9J6C6W2</accession>
<evidence type="ECO:0000256" key="2">
    <source>
        <dbReference type="ARBA" id="ARBA00022729"/>
    </source>
</evidence>
<keyword evidence="6" id="KW-0325">Glycoprotein</keyword>
<organism evidence="10 11">
    <name type="scientific">Polypedilum vanderplanki</name>
    <name type="common">Sleeping chironomid midge</name>
    <dbReference type="NCBI Taxonomy" id="319348"/>
    <lineage>
        <taxon>Eukaryota</taxon>
        <taxon>Metazoa</taxon>
        <taxon>Ecdysozoa</taxon>
        <taxon>Arthropoda</taxon>
        <taxon>Hexapoda</taxon>
        <taxon>Insecta</taxon>
        <taxon>Pterygota</taxon>
        <taxon>Neoptera</taxon>
        <taxon>Endopterygota</taxon>
        <taxon>Diptera</taxon>
        <taxon>Nematocera</taxon>
        <taxon>Chironomoidea</taxon>
        <taxon>Chironomidae</taxon>
        <taxon>Chironominae</taxon>
        <taxon>Polypedilum</taxon>
        <taxon>Polypedilum</taxon>
    </lineage>
</organism>
<comment type="caution">
    <text evidence="10">The sequence shown here is derived from an EMBL/GenBank/DDBJ whole genome shotgun (WGS) entry which is preliminary data.</text>
</comment>
<dbReference type="GO" id="GO:0016042">
    <property type="term" value="P:lipid catabolic process"/>
    <property type="evidence" value="ECO:0007669"/>
    <property type="project" value="UniProtKB-KW"/>
</dbReference>
<feature type="signal peptide" evidence="8">
    <location>
        <begin position="1"/>
        <end position="20"/>
    </location>
</feature>
<protein>
    <recommendedName>
        <fullName evidence="7">Lipase</fullName>
    </recommendedName>
</protein>
<proteinExistence type="inferred from homology"/>